<evidence type="ECO:0000313" key="2">
    <source>
        <dbReference type="Proteomes" id="UP001056778"/>
    </source>
</evidence>
<dbReference type="EMBL" id="CM043015">
    <property type="protein sequence ID" value="KAI4470303.1"/>
    <property type="molecule type" value="Genomic_DNA"/>
</dbReference>
<keyword evidence="1" id="KW-0378">Hydrolase</keyword>
<evidence type="ECO:0000313" key="1">
    <source>
        <dbReference type="EMBL" id="KAI4470303.1"/>
    </source>
</evidence>
<gene>
    <name evidence="1" type="ORF">MML48_1g14622</name>
</gene>
<reference evidence="1" key="1">
    <citation type="submission" date="2022-04" db="EMBL/GenBank/DDBJ databases">
        <title>Chromosome-scale genome assembly of Holotrichia oblita Faldermann.</title>
        <authorList>
            <person name="Rongchong L."/>
        </authorList>
    </citation>
    <scope>NUCLEOTIDE SEQUENCE</scope>
    <source>
        <strain evidence="1">81SQS9</strain>
    </source>
</reference>
<keyword evidence="2" id="KW-1185">Reference proteome</keyword>
<protein>
    <submittedName>
        <fullName evidence="1">Alpha/beta hydrolase domain-containing protein</fullName>
    </submittedName>
</protein>
<name>A0ACB9TTL8_HOLOL</name>
<organism evidence="1 2">
    <name type="scientific">Holotrichia oblita</name>
    <name type="common">Chafer beetle</name>
    <dbReference type="NCBI Taxonomy" id="644536"/>
    <lineage>
        <taxon>Eukaryota</taxon>
        <taxon>Metazoa</taxon>
        <taxon>Ecdysozoa</taxon>
        <taxon>Arthropoda</taxon>
        <taxon>Hexapoda</taxon>
        <taxon>Insecta</taxon>
        <taxon>Pterygota</taxon>
        <taxon>Neoptera</taxon>
        <taxon>Endopterygota</taxon>
        <taxon>Coleoptera</taxon>
        <taxon>Polyphaga</taxon>
        <taxon>Scarabaeiformia</taxon>
        <taxon>Scarabaeidae</taxon>
        <taxon>Melolonthinae</taxon>
        <taxon>Holotrichia</taxon>
    </lineage>
</organism>
<proteinExistence type="predicted"/>
<dbReference type="Proteomes" id="UP001056778">
    <property type="component" value="Chromosome 1"/>
</dbReference>
<comment type="caution">
    <text evidence="1">The sequence shown here is derived from an EMBL/GenBank/DDBJ whole genome shotgun (WGS) entry which is preliminary data.</text>
</comment>
<accession>A0ACB9TTL8</accession>
<sequence>MSTFKLIWNCLFSPRLVKIYGSGPTEKLYEPTTFERWGDQVIHSLYIMWKITIYTSPFLTTFLYRKGYFVLDNLLTLSKFVTSLGVILVVSFCIRGAGRCNNPTYLKFIKTLREAQTNLSPATKEQLSIYDFEFYGWPVEFRWSDVSKDSSKHRLYISRPVSHRSAFQYVSSIPCQIIGYLAIHSFGIRLVYPGSLSLLQTILAQGLLQGRSKLIEVNRGVRYKLRARDENDIDAMFVDRRHSTPNGYTLIICCEGNAGFYEVGIMGTPIEAGYSVLGWNHPGFGGSTGTPYPSEEQNAIDIVVQFAIHGLGFKPENIVLFGWSIGGYSSTWAAMNYPEIKGIILDATFDDILPLALHHMPKWAESIIRLSIREYVNLNIFEQLSKYPGPILIFRRSQDEVICTSEGDLTTNRGNNLLVKLLKYRYPLIIGDSQIKLLEEYLSTTGTSQDQFIQKNNVNSDLCKSLIESYISEHSKSYPMRIGDEMDDDQRNQMTLFLASKYFKDYKSTHCTPLPADMFQMPWDVNVETDYVFT</sequence>